<evidence type="ECO:0000259" key="2">
    <source>
        <dbReference type="Pfam" id="PF04991"/>
    </source>
</evidence>
<dbReference type="PANTHER" id="PTHR43404">
    <property type="entry name" value="LIPOPOLYSACCHARIDE CHOLINEPHOSPHOTRANSFERASE LICD"/>
    <property type="match status" value="1"/>
</dbReference>
<accession>A0ABM8FNN2</accession>
<sequence length="248" mass="28729">MNAAQRRMVELLEIFDGICRQEGLTYWLDHGTLLGAVRESGFIPWDDDLDVTMPREDYERFLKIAPLRLPETIFLQTKESDPATPVHYAKLRDRQSTYVDKWEEGRKIRYHQGIFIDIFPLNRIHVSRERVYARLLDFAKLFSNRYVKIDPVAEYLIRKINAFHDPKGELLVSGGETMHYVIHVPVEKVFPLSEVVFEGRKYPAPADATAYLATIFGESFMMPPPPEKRTSHSTKILVDTPCKKETDG</sequence>
<name>A0ABM8FNN2_9BACT</name>
<evidence type="ECO:0000313" key="4">
    <source>
        <dbReference type="Proteomes" id="UP001321445"/>
    </source>
</evidence>
<dbReference type="Proteomes" id="UP001321445">
    <property type="component" value="Chromosome"/>
</dbReference>
<gene>
    <name evidence="3" type="ORF">HCR_14840</name>
</gene>
<reference evidence="3 4" key="1">
    <citation type="submission" date="2023-03" db="EMBL/GenBank/DDBJ databases">
        <title>Description of Hydrogenimonas sp. ISO32.</title>
        <authorList>
            <person name="Mino S."/>
            <person name="Fukazawa S."/>
            <person name="Sawabe T."/>
        </authorList>
    </citation>
    <scope>NUCLEOTIDE SEQUENCE [LARGE SCALE GENOMIC DNA]</scope>
    <source>
        <strain evidence="3 4">ISO32</strain>
    </source>
</reference>
<dbReference type="RefSeq" id="WP_286336141.1">
    <property type="nucleotide sequence ID" value="NZ_AP027370.1"/>
</dbReference>
<feature type="region of interest" description="Disordered" evidence="1">
    <location>
        <begin position="226"/>
        <end position="248"/>
    </location>
</feature>
<protein>
    <submittedName>
        <fullName evidence="3">LPS cholinephosphotransferase</fullName>
    </submittedName>
</protein>
<dbReference type="InterPro" id="IPR052942">
    <property type="entry name" value="LPS_cholinephosphotransferase"/>
</dbReference>
<evidence type="ECO:0000313" key="3">
    <source>
        <dbReference type="EMBL" id="BDY13172.1"/>
    </source>
</evidence>
<dbReference type="EMBL" id="AP027370">
    <property type="protein sequence ID" value="BDY13172.1"/>
    <property type="molecule type" value="Genomic_DNA"/>
</dbReference>
<dbReference type="PANTHER" id="PTHR43404:SF2">
    <property type="entry name" value="LIPOPOLYSACCHARIDE CHOLINEPHOSPHOTRANSFERASE LICD"/>
    <property type="match status" value="1"/>
</dbReference>
<dbReference type="InterPro" id="IPR007074">
    <property type="entry name" value="LicD/FKTN/FKRP_NTP_transf"/>
</dbReference>
<organism evidence="3 4">
    <name type="scientific">Hydrogenimonas cancrithermarum</name>
    <dbReference type="NCBI Taxonomy" id="2993563"/>
    <lineage>
        <taxon>Bacteria</taxon>
        <taxon>Pseudomonadati</taxon>
        <taxon>Campylobacterota</taxon>
        <taxon>Epsilonproteobacteria</taxon>
        <taxon>Campylobacterales</taxon>
        <taxon>Hydrogenimonadaceae</taxon>
        <taxon>Hydrogenimonas</taxon>
    </lineage>
</organism>
<dbReference type="Pfam" id="PF04991">
    <property type="entry name" value="LicD"/>
    <property type="match status" value="1"/>
</dbReference>
<proteinExistence type="predicted"/>
<feature type="domain" description="LicD/FKTN/FKRP nucleotidyltransferase" evidence="2">
    <location>
        <begin position="19"/>
        <end position="135"/>
    </location>
</feature>
<keyword evidence="4" id="KW-1185">Reference proteome</keyword>
<evidence type="ECO:0000256" key="1">
    <source>
        <dbReference type="SAM" id="MobiDB-lite"/>
    </source>
</evidence>